<dbReference type="GO" id="GO:1990904">
    <property type="term" value="C:ribonucleoprotein complex"/>
    <property type="evidence" value="ECO:0007669"/>
    <property type="project" value="UniProtKB-KW"/>
</dbReference>
<dbReference type="Pfam" id="PF00573">
    <property type="entry name" value="Ribosomal_L4"/>
    <property type="match status" value="1"/>
</dbReference>
<dbReference type="GO" id="GO:0006412">
    <property type="term" value="P:translation"/>
    <property type="evidence" value="ECO:0007669"/>
    <property type="project" value="UniProtKB-UniRule"/>
</dbReference>
<name>A0A1H8ETR0_9PROT</name>
<evidence type="ECO:0000256" key="1">
    <source>
        <dbReference type="ARBA" id="ARBA00010528"/>
    </source>
</evidence>
<dbReference type="NCBIfam" id="TIGR03953">
    <property type="entry name" value="rplD_bact"/>
    <property type="match status" value="1"/>
</dbReference>
<dbReference type="STRING" id="917.SAMN05216326_1314"/>
<comment type="function">
    <text evidence="5">One of the primary rRNA binding proteins, this protein initially binds near the 5'-end of the 23S rRNA. It is important during the early stages of 50S assembly. It makes multiple contacts with different domains of the 23S rRNA in the assembled 50S subunit and ribosome.</text>
</comment>
<dbReference type="PANTHER" id="PTHR10746:SF6">
    <property type="entry name" value="LARGE RIBOSOMAL SUBUNIT PROTEIN UL4M"/>
    <property type="match status" value="1"/>
</dbReference>
<keyword evidence="3 5" id="KW-0687">Ribonucleoprotein</keyword>
<keyword evidence="5" id="KW-0699">rRNA-binding</keyword>
<keyword evidence="5" id="KW-0694">RNA-binding</keyword>
<protein>
    <recommendedName>
        <fullName evidence="4 5">Large ribosomal subunit protein uL4</fullName>
    </recommendedName>
</protein>
<proteinExistence type="inferred from homology"/>
<dbReference type="GO" id="GO:0019843">
    <property type="term" value="F:rRNA binding"/>
    <property type="evidence" value="ECO:0007669"/>
    <property type="project" value="UniProtKB-UniRule"/>
</dbReference>
<dbReference type="InterPro" id="IPR013005">
    <property type="entry name" value="Ribosomal_uL4-like"/>
</dbReference>
<dbReference type="RefSeq" id="WP_090631442.1">
    <property type="nucleotide sequence ID" value="NZ_FOCP01000010.1"/>
</dbReference>
<dbReference type="GO" id="GO:0003735">
    <property type="term" value="F:structural constituent of ribosome"/>
    <property type="evidence" value="ECO:0007669"/>
    <property type="project" value="InterPro"/>
</dbReference>
<evidence type="ECO:0000313" key="7">
    <source>
        <dbReference type="Proteomes" id="UP000199459"/>
    </source>
</evidence>
<dbReference type="Gene3D" id="3.40.1370.10">
    <property type="match status" value="1"/>
</dbReference>
<dbReference type="EMBL" id="FOCP01000010">
    <property type="protein sequence ID" value="SEN22756.1"/>
    <property type="molecule type" value="Genomic_DNA"/>
</dbReference>
<evidence type="ECO:0000313" key="6">
    <source>
        <dbReference type="EMBL" id="SEN22756.1"/>
    </source>
</evidence>
<dbReference type="SUPFAM" id="SSF52166">
    <property type="entry name" value="Ribosomal protein L4"/>
    <property type="match status" value="1"/>
</dbReference>
<dbReference type="OrthoDB" id="9803201at2"/>
<comment type="similarity">
    <text evidence="1 5">Belongs to the universal ribosomal protein uL4 family.</text>
</comment>
<gene>
    <name evidence="5" type="primary">rplD</name>
    <name evidence="6" type="ORF">SAMN05216325_110123</name>
</gene>
<comment type="subunit">
    <text evidence="5">Part of the 50S ribosomal subunit.</text>
</comment>
<dbReference type="GO" id="GO:0005840">
    <property type="term" value="C:ribosome"/>
    <property type="evidence" value="ECO:0007669"/>
    <property type="project" value="UniProtKB-KW"/>
</dbReference>
<comment type="function">
    <text evidence="5">Forms part of the polypeptide exit tunnel.</text>
</comment>
<evidence type="ECO:0000256" key="5">
    <source>
        <dbReference type="HAMAP-Rule" id="MF_01328"/>
    </source>
</evidence>
<keyword evidence="2 5" id="KW-0689">Ribosomal protein</keyword>
<accession>A0A1H8ETR0</accession>
<dbReference type="Proteomes" id="UP000199459">
    <property type="component" value="Unassembled WGS sequence"/>
</dbReference>
<reference evidence="6 7" key="1">
    <citation type="submission" date="2016-10" db="EMBL/GenBank/DDBJ databases">
        <authorList>
            <person name="de Groot N.N."/>
        </authorList>
    </citation>
    <scope>NUCLEOTIDE SEQUENCE [LARGE SCALE GENOMIC DNA]</scope>
    <source>
        <strain evidence="6 7">Nm22</strain>
    </source>
</reference>
<organism evidence="6 7">
    <name type="scientific">Nitrosomonas marina</name>
    <dbReference type="NCBI Taxonomy" id="917"/>
    <lineage>
        <taxon>Bacteria</taxon>
        <taxon>Pseudomonadati</taxon>
        <taxon>Pseudomonadota</taxon>
        <taxon>Betaproteobacteria</taxon>
        <taxon>Nitrosomonadales</taxon>
        <taxon>Nitrosomonadaceae</taxon>
        <taxon>Nitrosomonas</taxon>
    </lineage>
</organism>
<evidence type="ECO:0000256" key="3">
    <source>
        <dbReference type="ARBA" id="ARBA00023274"/>
    </source>
</evidence>
<dbReference type="InterPro" id="IPR023574">
    <property type="entry name" value="Ribosomal_uL4_dom_sf"/>
</dbReference>
<dbReference type="PANTHER" id="PTHR10746">
    <property type="entry name" value="50S RIBOSOMAL PROTEIN L4"/>
    <property type="match status" value="1"/>
</dbReference>
<evidence type="ECO:0000256" key="2">
    <source>
        <dbReference type="ARBA" id="ARBA00022980"/>
    </source>
</evidence>
<dbReference type="AlphaFoldDB" id="A0A1H8ETR0"/>
<sequence length="206" mass="23210">MDLKLINEENQDAGNITVSNALFDREYNEALVHQIITSYLSNARSGTRAQKGRSEVVCSGRKPWRQKGSGRARAGRVSSPIWRGGGNVFPSTPNENFSKKINKKMYRAGMSVILSKLLRDGRLTVIESISVDTHKTKDLSKKLEKLGYDDVLLLTHEMSENLYLSSRNLPKTLALEVRHVDPYSLLKYKNILVTSAAIKKLEELYV</sequence>
<dbReference type="InterPro" id="IPR002136">
    <property type="entry name" value="Ribosomal_uL4"/>
</dbReference>
<evidence type="ECO:0000256" key="4">
    <source>
        <dbReference type="ARBA" id="ARBA00035244"/>
    </source>
</evidence>
<dbReference type="HAMAP" id="MF_01328_B">
    <property type="entry name" value="Ribosomal_uL4_B"/>
    <property type="match status" value="1"/>
</dbReference>